<accession>A0A9D2GA43</accession>
<reference evidence="1" key="2">
    <citation type="submission" date="2021-04" db="EMBL/GenBank/DDBJ databases">
        <authorList>
            <person name="Gilroy R."/>
        </authorList>
    </citation>
    <scope>NUCLEOTIDE SEQUENCE</scope>
    <source>
        <strain evidence="1">CHK196-3914</strain>
    </source>
</reference>
<organism evidence="1 2">
    <name type="scientific">Candidatus Mediterraneibacter stercoravium</name>
    <dbReference type="NCBI Taxonomy" id="2838685"/>
    <lineage>
        <taxon>Bacteria</taxon>
        <taxon>Bacillati</taxon>
        <taxon>Bacillota</taxon>
        <taxon>Clostridia</taxon>
        <taxon>Lachnospirales</taxon>
        <taxon>Lachnospiraceae</taxon>
        <taxon>Mediterraneibacter</taxon>
    </lineage>
</organism>
<comment type="caution">
    <text evidence="1">The sequence shown here is derived from an EMBL/GenBank/DDBJ whole genome shotgun (WGS) entry which is preliminary data.</text>
</comment>
<name>A0A9D2GA43_9FIRM</name>
<dbReference type="AlphaFoldDB" id="A0A9D2GA43"/>
<protein>
    <submittedName>
        <fullName evidence="1">Uncharacterized protein</fullName>
    </submittedName>
</protein>
<evidence type="ECO:0000313" key="2">
    <source>
        <dbReference type="Proteomes" id="UP000824116"/>
    </source>
</evidence>
<dbReference type="Proteomes" id="UP000824116">
    <property type="component" value="Unassembled WGS sequence"/>
</dbReference>
<proteinExistence type="predicted"/>
<feature type="non-terminal residue" evidence="1">
    <location>
        <position position="1"/>
    </location>
</feature>
<dbReference type="EMBL" id="DXAY01000269">
    <property type="protein sequence ID" value="HIZ75904.1"/>
    <property type="molecule type" value="Genomic_DNA"/>
</dbReference>
<sequence>EPCLQSCRTLQGTPRNLPVVLSSAAFIFRAGKRRIYTLSSPETAFPLLQFLHKLLIRMKKDGKKRIFVCVG</sequence>
<evidence type="ECO:0000313" key="1">
    <source>
        <dbReference type="EMBL" id="HIZ75904.1"/>
    </source>
</evidence>
<gene>
    <name evidence="1" type="ORF">H9723_11795</name>
</gene>
<reference evidence="1" key="1">
    <citation type="journal article" date="2021" name="PeerJ">
        <title>Extensive microbial diversity within the chicken gut microbiome revealed by metagenomics and culture.</title>
        <authorList>
            <person name="Gilroy R."/>
            <person name="Ravi A."/>
            <person name="Getino M."/>
            <person name="Pursley I."/>
            <person name="Horton D.L."/>
            <person name="Alikhan N.F."/>
            <person name="Baker D."/>
            <person name="Gharbi K."/>
            <person name="Hall N."/>
            <person name="Watson M."/>
            <person name="Adriaenssens E.M."/>
            <person name="Foster-Nyarko E."/>
            <person name="Jarju S."/>
            <person name="Secka A."/>
            <person name="Antonio M."/>
            <person name="Oren A."/>
            <person name="Chaudhuri R.R."/>
            <person name="La Ragione R."/>
            <person name="Hildebrand F."/>
            <person name="Pallen M.J."/>
        </authorList>
    </citation>
    <scope>NUCLEOTIDE SEQUENCE</scope>
    <source>
        <strain evidence="1">CHK196-3914</strain>
    </source>
</reference>